<comment type="caution">
    <text evidence="2">The sequence shown here is derived from an EMBL/GenBank/DDBJ whole genome shotgun (WGS) entry which is preliminary data.</text>
</comment>
<sequence length="234" mass="25310">MLILAIDTASIYCAVALIHHKSVLARISERMNKGHAEKLIGHIAQIMTQANMTLNQVDRIAVNIGPGSFTGLRVGVSTARALALALEIPAVGVSALEALAAQTTTNKNTASTITVVIEAGKGMFYYQNFNKDLTPLGVPGLKTIEDIIEDLPQQTKLTGPAADIIALHVKNNQINKKIILDKLLCETADIVNYAYLAAKKQSQSPPCPLYLRNADAKQQTDFALPRKKVCPNFH</sequence>
<dbReference type="CDD" id="cd24032">
    <property type="entry name" value="ASKHA_NBD_TsaB"/>
    <property type="match status" value="1"/>
</dbReference>
<dbReference type="InterPro" id="IPR043129">
    <property type="entry name" value="ATPase_NBD"/>
</dbReference>
<evidence type="ECO:0000313" key="2">
    <source>
        <dbReference type="EMBL" id="GAA5098503.1"/>
    </source>
</evidence>
<dbReference type="Proteomes" id="UP001501525">
    <property type="component" value="Unassembled WGS sequence"/>
</dbReference>
<dbReference type="EMBL" id="BAABIY010000020">
    <property type="protein sequence ID" value="GAA5098503.1"/>
    <property type="molecule type" value="Genomic_DNA"/>
</dbReference>
<dbReference type="SUPFAM" id="SSF53067">
    <property type="entry name" value="Actin-like ATPase domain"/>
    <property type="match status" value="1"/>
</dbReference>
<dbReference type="Pfam" id="PF00814">
    <property type="entry name" value="TsaD"/>
    <property type="match status" value="1"/>
</dbReference>
<dbReference type="PANTHER" id="PTHR11735">
    <property type="entry name" value="TRNA N6-ADENOSINE THREONYLCARBAMOYLTRANSFERASE"/>
    <property type="match status" value="1"/>
</dbReference>
<protein>
    <submittedName>
        <fullName evidence="2">tRNA (Adenosine(37)-N6)-threonylcarbamoyltransferase complex dimerization subunit type 1 TsaB</fullName>
    </submittedName>
</protein>
<dbReference type="NCBIfam" id="TIGR03725">
    <property type="entry name" value="T6A_YeaZ"/>
    <property type="match status" value="1"/>
</dbReference>
<proteinExistence type="predicted"/>
<dbReference type="PANTHER" id="PTHR11735:SF11">
    <property type="entry name" value="TRNA THREONYLCARBAMOYLADENOSINE BIOSYNTHESIS PROTEIN TSAB"/>
    <property type="match status" value="1"/>
</dbReference>
<name>A0ABP9MPQ4_9HYPH</name>
<dbReference type="RefSeq" id="WP_345096802.1">
    <property type="nucleotide sequence ID" value="NZ_BAABIY010000020.1"/>
</dbReference>
<organism evidence="2 3">
    <name type="scientific">Bartonella acomydis</name>
    <dbReference type="NCBI Taxonomy" id="686234"/>
    <lineage>
        <taxon>Bacteria</taxon>
        <taxon>Pseudomonadati</taxon>
        <taxon>Pseudomonadota</taxon>
        <taxon>Alphaproteobacteria</taxon>
        <taxon>Hyphomicrobiales</taxon>
        <taxon>Bartonellaceae</taxon>
        <taxon>Bartonella</taxon>
    </lineage>
</organism>
<feature type="domain" description="Gcp-like" evidence="1">
    <location>
        <begin position="30"/>
        <end position="132"/>
    </location>
</feature>
<evidence type="ECO:0000259" key="1">
    <source>
        <dbReference type="Pfam" id="PF00814"/>
    </source>
</evidence>
<dbReference type="Gene3D" id="3.30.420.40">
    <property type="match status" value="2"/>
</dbReference>
<keyword evidence="3" id="KW-1185">Reference proteome</keyword>
<dbReference type="InterPro" id="IPR022496">
    <property type="entry name" value="T6A_TsaB"/>
</dbReference>
<reference evidence="3" key="1">
    <citation type="journal article" date="2019" name="Int. J. Syst. Evol. Microbiol.">
        <title>The Global Catalogue of Microorganisms (GCM) 10K type strain sequencing project: providing services to taxonomists for standard genome sequencing and annotation.</title>
        <authorList>
            <consortium name="The Broad Institute Genomics Platform"/>
            <consortium name="The Broad Institute Genome Sequencing Center for Infectious Disease"/>
            <person name="Wu L."/>
            <person name="Ma J."/>
        </authorList>
    </citation>
    <scope>NUCLEOTIDE SEQUENCE [LARGE SCALE GENOMIC DNA]</scope>
    <source>
        <strain evidence="3">JCM 17706</strain>
    </source>
</reference>
<evidence type="ECO:0000313" key="3">
    <source>
        <dbReference type="Proteomes" id="UP001501525"/>
    </source>
</evidence>
<dbReference type="InterPro" id="IPR000905">
    <property type="entry name" value="Gcp-like_dom"/>
</dbReference>
<accession>A0ABP9MPQ4</accession>
<gene>
    <name evidence="2" type="primary">tsaB</name>
    <name evidence="2" type="ORF">GCM10023260_09120</name>
</gene>